<reference evidence="1" key="1">
    <citation type="submission" date="2023-06" db="EMBL/GenBank/DDBJ databases">
        <title>Conoideocrella luteorostrata (Hypocreales: Clavicipitaceae), a potential biocontrol fungus for elongate hemlock scale in United States Christmas tree production areas.</title>
        <authorList>
            <person name="Barrett H."/>
            <person name="Lovett B."/>
            <person name="Macias A.M."/>
            <person name="Stajich J.E."/>
            <person name="Kasson M.T."/>
        </authorList>
    </citation>
    <scope>NUCLEOTIDE SEQUENCE</scope>
    <source>
        <strain evidence="1">ARSEF 14590</strain>
    </source>
</reference>
<dbReference type="EMBL" id="JASWJB010000141">
    <property type="protein sequence ID" value="KAK2595172.1"/>
    <property type="molecule type" value="Genomic_DNA"/>
</dbReference>
<accession>A0AAJ0CM76</accession>
<dbReference type="AlphaFoldDB" id="A0AAJ0CM76"/>
<evidence type="ECO:0000313" key="2">
    <source>
        <dbReference type="Proteomes" id="UP001251528"/>
    </source>
</evidence>
<name>A0AAJ0CM76_9HYPO</name>
<evidence type="ECO:0000313" key="1">
    <source>
        <dbReference type="EMBL" id="KAK2595172.1"/>
    </source>
</evidence>
<protein>
    <submittedName>
        <fullName evidence="1">Uncharacterized protein</fullName>
    </submittedName>
</protein>
<comment type="caution">
    <text evidence="1">The sequence shown here is derived from an EMBL/GenBank/DDBJ whole genome shotgun (WGS) entry which is preliminary data.</text>
</comment>
<dbReference type="Proteomes" id="UP001251528">
    <property type="component" value="Unassembled WGS sequence"/>
</dbReference>
<sequence>MPGAYPLYLFSLFENNIRRDYDKVPLIYRRNTQEQISHLEKLELDVKMNEAFLKVLDTLRPLQGQVLPIREGAKWLAVYRIRGIPWNLYSSRVADVDSPQVLRHKVPDDYFYDHSDALAALEDDGVPPVTLLLTISNTCNVLGFSFFKPMFGKEAKATFLAYFNYFMAADALPRPRILAFSPPPSRIRTAPANLRIEMTLEQAHRMYRPSLDPGPFGDVPDVQIGSRILRLSKRKLQQIAERYAADVPQGRILGWSLAEIVTVAILWNYIMLDRMVLYRFMPRSSLRTSSRMDLMTSAHELIPQREYEGDLMSHLWKGNAEIPIVTTQQGSQFGDAFRDGDACSDAIRESIVELVASLSTATAAEVRRVAVLKRNLPLQDDLNCYNKALNSCYEGLQAETWSCLDCNSLDGGSELRYARPVLGVAKSDAAHVGRIRFLPCENDEEICVYVSLFQDECRLLRRILIGNEWLTEQGDDLEYF</sequence>
<proteinExistence type="predicted"/>
<gene>
    <name evidence="1" type="ORF">QQS21_007132</name>
</gene>
<organism evidence="1 2">
    <name type="scientific">Conoideocrella luteorostrata</name>
    <dbReference type="NCBI Taxonomy" id="1105319"/>
    <lineage>
        <taxon>Eukaryota</taxon>
        <taxon>Fungi</taxon>
        <taxon>Dikarya</taxon>
        <taxon>Ascomycota</taxon>
        <taxon>Pezizomycotina</taxon>
        <taxon>Sordariomycetes</taxon>
        <taxon>Hypocreomycetidae</taxon>
        <taxon>Hypocreales</taxon>
        <taxon>Clavicipitaceae</taxon>
        <taxon>Conoideocrella</taxon>
    </lineage>
</organism>
<keyword evidence="2" id="KW-1185">Reference proteome</keyword>